<evidence type="ECO:0000313" key="2">
    <source>
        <dbReference type="EMBL" id="OUD04691.1"/>
    </source>
</evidence>
<dbReference type="EMBL" id="NGFN01000008">
    <property type="protein sequence ID" value="OUD04691.1"/>
    <property type="molecule type" value="Genomic_DNA"/>
</dbReference>
<feature type="region of interest" description="Disordered" evidence="1">
    <location>
        <begin position="57"/>
        <end position="76"/>
    </location>
</feature>
<evidence type="ECO:0000313" key="3">
    <source>
        <dbReference type="Proteomes" id="UP000195105"/>
    </source>
</evidence>
<feature type="compositionally biased region" description="Pro residues" evidence="1">
    <location>
        <begin position="66"/>
        <end position="76"/>
    </location>
</feature>
<accession>A0A243SAJ6</accession>
<organism evidence="2 3">
    <name type="scientific">Streptomyces swartbergensis</name>
    <dbReference type="NCBI Taxonomy" id="487165"/>
    <lineage>
        <taxon>Bacteria</taxon>
        <taxon>Bacillati</taxon>
        <taxon>Actinomycetota</taxon>
        <taxon>Actinomycetes</taxon>
        <taxon>Kitasatosporales</taxon>
        <taxon>Streptomycetaceae</taxon>
        <taxon>Streptomyces</taxon>
    </lineage>
</organism>
<dbReference type="RefSeq" id="WP_086599258.1">
    <property type="nucleotide sequence ID" value="NZ_NGFN01000008.1"/>
</dbReference>
<keyword evidence="3" id="KW-1185">Reference proteome</keyword>
<proteinExistence type="predicted"/>
<dbReference type="Proteomes" id="UP000195105">
    <property type="component" value="Unassembled WGS sequence"/>
</dbReference>
<protein>
    <submittedName>
        <fullName evidence="2">Uncharacterized protein</fullName>
    </submittedName>
</protein>
<gene>
    <name evidence="2" type="ORF">CA983_02745</name>
</gene>
<reference evidence="2 3" key="1">
    <citation type="submission" date="2017-05" db="EMBL/GenBank/DDBJ databases">
        <title>Biotechnological potential of actinobacteria isolated from South African environments.</title>
        <authorList>
            <person name="Le Roes-Hill M."/>
            <person name="Prins A."/>
            <person name="Durrell K.A."/>
        </authorList>
    </citation>
    <scope>NUCLEOTIDE SEQUENCE [LARGE SCALE GENOMIC DNA]</scope>
    <source>
        <strain evidence="2 3">HMC13</strain>
    </source>
</reference>
<name>A0A243SAJ6_9ACTN</name>
<evidence type="ECO:0000256" key="1">
    <source>
        <dbReference type="SAM" id="MobiDB-lite"/>
    </source>
</evidence>
<sequence length="76" mass="8572">MPAYLVIHAERHGDDTLIEDPNLTVEFVDGWILFKDRDTLAENPVAIAVPATQVRRVERVDEPQAPDQPEPAPQKE</sequence>
<dbReference type="AlphaFoldDB" id="A0A243SAJ6"/>
<comment type="caution">
    <text evidence="2">The sequence shown here is derived from an EMBL/GenBank/DDBJ whole genome shotgun (WGS) entry which is preliminary data.</text>
</comment>